<dbReference type="Pfam" id="PF05849">
    <property type="entry name" value="L-fibroin"/>
    <property type="match status" value="1"/>
</dbReference>
<proteinExistence type="predicted"/>
<reference evidence="2 3" key="1">
    <citation type="submission" date="2020-04" db="EMBL/GenBank/DDBJ databases">
        <authorList>
            <person name="Wallbank WR R."/>
            <person name="Pardo Diaz C."/>
            <person name="Kozak K."/>
            <person name="Martin S."/>
            <person name="Jiggins C."/>
            <person name="Moest M."/>
            <person name="Warren A I."/>
            <person name="Byers J.R.P. K."/>
            <person name="Montejo-Kovacevich G."/>
            <person name="Yen C E."/>
        </authorList>
    </citation>
    <scope>NUCLEOTIDE SEQUENCE [LARGE SCALE GENOMIC DNA]</scope>
</reference>
<dbReference type="OrthoDB" id="8118339at2759"/>
<dbReference type="EMBL" id="CADEBC010000510">
    <property type="protein sequence ID" value="CAB3241472.1"/>
    <property type="molecule type" value="Genomic_DNA"/>
</dbReference>
<evidence type="ECO:0008006" key="4">
    <source>
        <dbReference type="Google" id="ProtNLM"/>
    </source>
</evidence>
<evidence type="ECO:0000313" key="3">
    <source>
        <dbReference type="Proteomes" id="UP000494106"/>
    </source>
</evidence>
<feature type="chain" id="PRO_5035872932" description="Fibroin light chain" evidence="1">
    <location>
        <begin position="17"/>
        <end position="265"/>
    </location>
</feature>
<keyword evidence="3" id="KW-1185">Reference proteome</keyword>
<keyword evidence="1" id="KW-0732">Signal</keyword>
<dbReference type="AlphaFoldDB" id="A0A8S1A5S0"/>
<evidence type="ECO:0000313" key="2">
    <source>
        <dbReference type="EMBL" id="CAB3241472.1"/>
    </source>
</evidence>
<feature type="signal peptide" evidence="1">
    <location>
        <begin position="1"/>
        <end position="16"/>
    </location>
</feature>
<name>A0A8S1A5S0_ARCPL</name>
<dbReference type="InterPro" id="IPR008660">
    <property type="entry name" value="L-fibroin"/>
</dbReference>
<comment type="caution">
    <text evidence="2">The sequence shown here is derived from an EMBL/GenBank/DDBJ whole genome shotgun (WGS) entry which is preliminary data.</text>
</comment>
<dbReference type="Proteomes" id="UP000494106">
    <property type="component" value="Unassembled WGS sequence"/>
</dbReference>
<evidence type="ECO:0000256" key="1">
    <source>
        <dbReference type="SAM" id="SignalP"/>
    </source>
</evidence>
<organism evidence="2 3">
    <name type="scientific">Arctia plantaginis</name>
    <name type="common">Wood tiger moth</name>
    <name type="synonym">Phalaena plantaginis</name>
    <dbReference type="NCBI Taxonomy" id="874455"/>
    <lineage>
        <taxon>Eukaryota</taxon>
        <taxon>Metazoa</taxon>
        <taxon>Ecdysozoa</taxon>
        <taxon>Arthropoda</taxon>
        <taxon>Hexapoda</taxon>
        <taxon>Insecta</taxon>
        <taxon>Pterygota</taxon>
        <taxon>Neoptera</taxon>
        <taxon>Endopterygota</taxon>
        <taxon>Lepidoptera</taxon>
        <taxon>Glossata</taxon>
        <taxon>Ditrysia</taxon>
        <taxon>Noctuoidea</taxon>
        <taxon>Erebidae</taxon>
        <taxon>Arctiinae</taxon>
        <taxon>Arctia</taxon>
    </lineage>
</organism>
<protein>
    <recommendedName>
        <fullName evidence="4">Fibroin light chain</fullName>
    </recommendedName>
</protein>
<accession>A0A8S1A5S0</accession>
<dbReference type="GO" id="GO:0005576">
    <property type="term" value="C:extracellular region"/>
    <property type="evidence" value="ECO:0007669"/>
    <property type="project" value="InterPro"/>
</dbReference>
<gene>
    <name evidence="2" type="ORF">APLA_LOCUS8647</name>
</gene>
<sequence>MLPIILVLLFATSALAAPTVQVILNSIDEVPPEPSNGRPIGAFLLTNAFDVIDGGEKNVNIHYLLDILPQMSNLPDKTSQAAALAQAVAIMIELSTGYPGDACVTSNFIDFYVNAIRSGNVRAARAAAASHVRGLASVLNSITQVVLNPVTSRFANGRRGTCQAGGAAYQFEAAWDIASSNAASADLFQEQYCAVKRLYNGFSAISRNVGAAATAAALPDIIEIVKEASGALVNLLVAVGSGSGNIVQATSVAQQALISAANNRS</sequence>